<dbReference type="AlphaFoldDB" id="A0A917YWU7"/>
<dbReference type="Proteomes" id="UP000646523">
    <property type="component" value="Unassembled WGS sequence"/>
</dbReference>
<reference evidence="1" key="2">
    <citation type="submission" date="2020-09" db="EMBL/GenBank/DDBJ databases">
        <authorList>
            <person name="Sun Q."/>
            <person name="Zhou Y."/>
        </authorList>
    </citation>
    <scope>NUCLEOTIDE SEQUENCE</scope>
    <source>
        <strain evidence="1">CGMCC 4.7368</strain>
    </source>
</reference>
<proteinExistence type="predicted"/>
<organism evidence="1 2">
    <name type="scientific">Nonomuraea cavernae</name>
    <dbReference type="NCBI Taxonomy" id="2045107"/>
    <lineage>
        <taxon>Bacteria</taxon>
        <taxon>Bacillati</taxon>
        <taxon>Actinomycetota</taxon>
        <taxon>Actinomycetes</taxon>
        <taxon>Streptosporangiales</taxon>
        <taxon>Streptosporangiaceae</taxon>
        <taxon>Nonomuraea</taxon>
    </lineage>
</organism>
<accession>A0A917YWU7</accession>
<sequence length="216" mass="22296">MSGFLAVPPLTAEGRKVFDEDIAEVGYVMNLSRLWAYQPDVLNGLFDLMTATGAVHGLGLRGRGVLVTACASALGDSYCSLVWGGRLATQSDALTAAAVLRDTLPPGDAPPVGDALPDGDASMGGGGLTAGERVMADWARKVARDPSGTSAADVRRLREAGFDDAQIFAMTVFVALRVAFSTVNAALGARPDAELRATTPAAVLDAVTYGRPISDA</sequence>
<evidence type="ECO:0000313" key="2">
    <source>
        <dbReference type="Proteomes" id="UP000646523"/>
    </source>
</evidence>
<dbReference type="SUPFAM" id="SSF69118">
    <property type="entry name" value="AhpD-like"/>
    <property type="match status" value="1"/>
</dbReference>
<keyword evidence="2" id="KW-1185">Reference proteome</keyword>
<dbReference type="RefSeq" id="WP_189124450.1">
    <property type="nucleotide sequence ID" value="NZ_BMNH01000006.1"/>
</dbReference>
<dbReference type="InterPro" id="IPR029032">
    <property type="entry name" value="AhpD-like"/>
</dbReference>
<reference evidence="1" key="1">
    <citation type="journal article" date="2014" name="Int. J. Syst. Evol. Microbiol.">
        <title>Complete genome sequence of Corynebacterium casei LMG S-19264T (=DSM 44701T), isolated from a smear-ripened cheese.</title>
        <authorList>
            <consortium name="US DOE Joint Genome Institute (JGI-PGF)"/>
            <person name="Walter F."/>
            <person name="Albersmeier A."/>
            <person name="Kalinowski J."/>
            <person name="Ruckert C."/>
        </authorList>
    </citation>
    <scope>NUCLEOTIDE SEQUENCE</scope>
    <source>
        <strain evidence="1">CGMCC 4.7368</strain>
    </source>
</reference>
<dbReference type="EMBL" id="BMNH01000006">
    <property type="protein sequence ID" value="GGO68535.1"/>
    <property type="molecule type" value="Genomic_DNA"/>
</dbReference>
<name>A0A917YWU7_9ACTN</name>
<comment type="caution">
    <text evidence="1">The sequence shown here is derived from an EMBL/GenBank/DDBJ whole genome shotgun (WGS) entry which is preliminary data.</text>
</comment>
<gene>
    <name evidence="1" type="ORF">GCM10012289_27530</name>
</gene>
<evidence type="ECO:0008006" key="3">
    <source>
        <dbReference type="Google" id="ProtNLM"/>
    </source>
</evidence>
<dbReference type="Gene3D" id="1.20.1290.10">
    <property type="entry name" value="AhpD-like"/>
    <property type="match status" value="1"/>
</dbReference>
<protein>
    <recommendedName>
        <fullName evidence="3">Carboxymuconolactone decarboxylase</fullName>
    </recommendedName>
</protein>
<evidence type="ECO:0000313" key="1">
    <source>
        <dbReference type="EMBL" id="GGO68535.1"/>
    </source>
</evidence>